<dbReference type="RefSeq" id="WP_179796142.1">
    <property type="nucleotide sequence ID" value="NZ_BAABHP010000013.1"/>
</dbReference>
<reference evidence="1 2" key="1">
    <citation type="submission" date="2020-07" db="EMBL/GenBank/DDBJ databases">
        <title>Sequencing the genomes of 1000 actinobacteria strains.</title>
        <authorList>
            <person name="Klenk H.-P."/>
        </authorList>
    </citation>
    <scope>NUCLEOTIDE SEQUENCE [LARGE SCALE GENOMIC DNA]</scope>
    <source>
        <strain evidence="1 2">DSM 45772</strain>
    </source>
</reference>
<evidence type="ECO:0000313" key="2">
    <source>
        <dbReference type="Proteomes" id="UP000535890"/>
    </source>
</evidence>
<dbReference type="EMBL" id="JACCBN010000001">
    <property type="protein sequence ID" value="NYD38745.1"/>
    <property type="molecule type" value="Genomic_DNA"/>
</dbReference>
<name>A0A7Y9E0C4_9PSEU</name>
<keyword evidence="2" id="KW-1185">Reference proteome</keyword>
<comment type="caution">
    <text evidence="1">The sequence shown here is derived from an EMBL/GenBank/DDBJ whole genome shotgun (WGS) entry which is preliminary data.</text>
</comment>
<sequence>MIPLLDPVARTVVAGAGQAREAGRALGRRVGAVAEREDVARYPVLVRALRNLAGLPERPPHELALGAVALGIMLATDSIVVDLAANVVAVLFVNHPHADPQRADGSAEEAVAAR</sequence>
<dbReference type="Proteomes" id="UP000535890">
    <property type="component" value="Unassembled WGS sequence"/>
</dbReference>
<accession>A0A7Y9E0C4</accession>
<gene>
    <name evidence="1" type="ORF">BJ983_004847</name>
</gene>
<dbReference type="AlphaFoldDB" id="A0A7Y9E0C4"/>
<protein>
    <submittedName>
        <fullName evidence="1">Uncharacterized protein</fullName>
    </submittedName>
</protein>
<organism evidence="1 2">
    <name type="scientific">Actinomycetospora corticicola</name>
    <dbReference type="NCBI Taxonomy" id="663602"/>
    <lineage>
        <taxon>Bacteria</taxon>
        <taxon>Bacillati</taxon>
        <taxon>Actinomycetota</taxon>
        <taxon>Actinomycetes</taxon>
        <taxon>Pseudonocardiales</taxon>
        <taxon>Pseudonocardiaceae</taxon>
        <taxon>Actinomycetospora</taxon>
    </lineage>
</organism>
<evidence type="ECO:0000313" key="1">
    <source>
        <dbReference type="EMBL" id="NYD38745.1"/>
    </source>
</evidence>
<proteinExistence type="predicted"/>